<gene>
    <name evidence="2" type="ORF">PILCRDRAFT_819165</name>
</gene>
<accession>A0A0C3C1Q8</accession>
<proteinExistence type="predicted"/>
<dbReference type="Proteomes" id="UP000054166">
    <property type="component" value="Unassembled WGS sequence"/>
</dbReference>
<feature type="compositionally biased region" description="Polar residues" evidence="1">
    <location>
        <begin position="60"/>
        <end position="69"/>
    </location>
</feature>
<feature type="compositionally biased region" description="Basic residues" evidence="1">
    <location>
        <begin position="82"/>
        <end position="96"/>
    </location>
</feature>
<keyword evidence="3" id="KW-1185">Reference proteome</keyword>
<name>A0A0C3C1Q8_PILCF</name>
<reference evidence="3" key="2">
    <citation type="submission" date="2015-01" db="EMBL/GenBank/DDBJ databases">
        <title>Evolutionary Origins and Diversification of the Mycorrhizal Mutualists.</title>
        <authorList>
            <consortium name="DOE Joint Genome Institute"/>
            <consortium name="Mycorrhizal Genomics Consortium"/>
            <person name="Kohler A."/>
            <person name="Kuo A."/>
            <person name="Nagy L.G."/>
            <person name="Floudas D."/>
            <person name="Copeland A."/>
            <person name="Barry K.W."/>
            <person name="Cichocki N."/>
            <person name="Veneault-Fourrey C."/>
            <person name="LaButti K."/>
            <person name="Lindquist E.A."/>
            <person name="Lipzen A."/>
            <person name="Lundell T."/>
            <person name="Morin E."/>
            <person name="Murat C."/>
            <person name="Riley R."/>
            <person name="Ohm R."/>
            <person name="Sun H."/>
            <person name="Tunlid A."/>
            <person name="Henrissat B."/>
            <person name="Grigoriev I.V."/>
            <person name="Hibbett D.S."/>
            <person name="Martin F."/>
        </authorList>
    </citation>
    <scope>NUCLEOTIDE SEQUENCE [LARGE SCALE GENOMIC DNA]</scope>
    <source>
        <strain evidence="3">F 1598</strain>
    </source>
</reference>
<evidence type="ECO:0000313" key="2">
    <source>
        <dbReference type="EMBL" id="KIM83537.1"/>
    </source>
</evidence>
<feature type="compositionally biased region" description="Basic and acidic residues" evidence="1">
    <location>
        <begin position="32"/>
        <end position="48"/>
    </location>
</feature>
<dbReference type="AlphaFoldDB" id="A0A0C3C1Q8"/>
<feature type="region of interest" description="Disordered" evidence="1">
    <location>
        <begin position="25"/>
        <end position="96"/>
    </location>
</feature>
<dbReference type="HOGENOM" id="CLU_2360479_0_0_1"/>
<dbReference type="InParanoid" id="A0A0C3C1Q8"/>
<protein>
    <submittedName>
        <fullName evidence="2">Uncharacterized protein</fullName>
    </submittedName>
</protein>
<sequence>MSHSLSALPTMKGLPDMLHYGTIGAGATRNLSEAKLDSALRKPRKDDSNTLTHPYLPNQKHINTPPYHQSSDDDYESPILFKPKRNHNKKGTTKAK</sequence>
<organism evidence="2 3">
    <name type="scientific">Piloderma croceum (strain F 1598)</name>
    <dbReference type="NCBI Taxonomy" id="765440"/>
    <lineage>
        <taxon>Eukaryota</taxon>
        <taxon>Fungi</taxon>
        <taxon>Dikarya</taxon>
        <taxon>Basidiomycota</taxon>
        <taxon>Agaricomycotina</taxon>
        <taxon>Agaricomycetes</taxon>
        <taxon>Agaricomycetidae</taxon>
        <taxon>Atheliales</taxon>
        <taxon>Atheliaceae</taxon>
        <taxon>Piloderma</taxon>
    </lineage>
</organism>
<reference evidence="2 3" key="1">
    <citation type="submission" date="2014-04" db="EMBL/GenBank/DDBJ databases">
        <authorList>
            <consortium name="DOE Joint Genome Institute"/>
            <person name="Kuo A."/>
            <person name="Tarkka M."/>
            <person name="Buscot F."/>
            <person name="Kohler A."/>
            <person name="Nagy L.G."/>
            <person name="Floudas D."/>
            <person name="Copeland A."/>
            <person name="Barry K.W."/>
            <person name="Cichocki N."/>
            <person name="Veneault-Fourrey C."/>
            <person name="LaButti K."/>
            <person name="Lindquist E.A."/>
            <person name="Lipzen A."/>
            <person name="Lundell T."/>
            <person name="Morin E."/>
            <person name="Murat C."/>
            <person name="Sun H."/>
            <person name="Tunlid A."/>
            <person name="Henrissat B."/>
            <person name="Grigoriev I.V."/>
            <person name="Hibbett D.S."/>
            <person name="Martin F."/>
            <person name="Nordberg H.P."/>
            <person name="Cantor M.N."/>
            <person name="Hua S.X."/>
        </authorList>
    </citation>
    <scope>NUCLEOTIDE SEQUENCE [LARGE SCALE GENOMIC DNA]</scope>
    <source>
        <strain evidence="2 3">F 1598</strain>
    </source>
</reference>
<evidence type="ECO:0000313" key="3">
    <source>
        <dbReference type="Proteomes" id="UP000054166"/>
    </source>
</evidence>
<dbReference type="OrthoDB" id="2676370at2759"/>
<evidence type="ECO:0000256" key="1">
    <source>
        <dbReference type="SAM" id="MobiDB-lite"/>
    </source>
</evidence>
<dbReference type="EMBL" id="KN832990">
    <property type="protein sequence ID" value="KIM83537.1"/>
    <property type="molecule type" value="Genomic_DNA"/>
</dbReference>